<evidence type="ECO:0000313" key="3">
    <source>
        <dbReference type="Proteomes" id="UP000823661"/>
    </source>
</evidence>
<accession>A0A9D9EVA3</accession>
<protein>
    <submittedName>
        <fullName evidence="2">Uncharacterized protein</fullName>
    </submittedName>
</protein>
<keyword evidence="1" id="KW-0472">Membrane</keyword>
<organism evidence="2 3">
    <name type="scientific">Candidatus Cryptobacteroides intestinavium</name>
    <dbReference type="NCBI Taxonomy" id="2840766"/>
    <lineage>
        <taxon>Bacteria</taxon>
        <taxon>Pseudomonadati</taxon>
        <taxon>Bacteroidota</taxon>
        <taxon>Bacteroidia</taxon>
        <taxon>Bacteroidales</taxon>
        <taxon>Candidatus Cryptobacteroides</taxon>
    </lineage>
</organism>
<dbReference type="EMBL" id="JADIMI010000073">
    <property type="protein sequence ID" value="MBO8452770.1"/>
    <property type="molecule type" value="Genomic_DNA"/>
</dbReference>
<reference evidence="2" key="2">
    <citation type="journal article" date="2021" name="PeerJ">
        <title>Extensive microbial diversity within the chicken gut microbiome revealed by metagenomics and culture.</title>
        <authorList>
            <person name="Gilroy R."/>
            <person name="Ravi A."/>
            <person name="Getino M."/>
            <person name="Pursley I."/>
            <person name="Horton D.L."/>
            <person name="Alikhan N.F."/>
            <person name="Baker D."/>
            <person name="Gharbi K."/>
            <person name="Hall N."/>
            <person name="Watson M."/>
            <person name="Adriaenssens E.M."/>
            <person name="Foster-Nyarko E."/>
            <person name="Jarju S."/>
            <person name="Secka A."/>
            <person name="Antonio M."/>
            <person name="Oren A."/>
            <person name="Chaudhuri R.R."/>
            <person name="La Ragione R."/>
            <person name="Hildebrand F."/>
            <person name="Pallen M.J."/>
        </authorList>
    </citation>
    <scope>NUCLEOTIDE SEQUENCE</scope>
    <source>
        <strain evidence="2">B1-20833</strain>
    </source>
</reference>
<sequence>MGDSKKNAGGKFRTALPEGLRLKETYKASESLKSRIMSAACGEDGVCGGRLADGVPGGASAGRDSMSGRRWPRILVRIFGPVAAVLALAGVFLFVPMSSLKATDTVFDMAAGIFSRSKSFVMEVKVRTDPAENFSYVDPRLGFVRHRLTVEPSTGRWRLEKHRKVAVNDGENIWSWNRPSMLGTKMALSETGAIGDFALLADPSMILIKEKERAEAISWSSYRKKIRGNMITVTVFTRKQGSFANDYMLYMSTEEADTRRVYEFDRRTGELTGLRIDMVKGRKSVTVMELVRIEYDAEIPDDAFIPCDGVEWLDITSEPEGNLFSGITPVQAVSRMFTYMDPWRPDVLKEILWNYHLDRLKDTYEGSRILKIRRPFRSGTYCGVYVPVTIEKRDGSRDRLTVALRNDNQDGVWVVDGGI</sequence>
<keyword evidence="1" id="KW-0812">Transmembrane</keyword>
<evidence type="ECO:0000313" key="2">
    <source>
        <dbReference type="EMBL" id="MBO8452770.1"/>
    </source>
</evidence>
<gene>
    <name evidence="2" type="ORF">IAC06_07825</name>
</gene>
<reference evidence="2" key="1">
    <citation type="submission" date="2020-10" db="EMBL/GenBank/DDBJ databases">
        <authorList>
            <person name="Gilroy R."/>
        </authorList>
    </citation>
    <scope>NUCLEOTIDE SEQUENCE</scope>
    <source>
        <strain evidence="2">B1-20833</strain>
    </source>
</reference>
<feature type="transmembrane region" description="Helical" evidence="1">
    <location>
        <begin position="74"/>
        <end position="95"/>
    </location>
</feature>
<comment type="caution">
    <text evidence="2">The sequence shown here is derived from an EMBL/GenBank/DDBJ whole genome shotgun (WGS) entry which is preliminary data.</text>
</comment>
<name>A0A9D9EVA3_9BACT</name>
<dbReference type="Proteomes" id="UP000823661">
    <property type="component" value="Unassembled WGS sequence"/>
</dbReference>
<proteinExistence type="predicted"/>
<evidence type="ECO:0000256" key="1">
    <source>
        <dbReference type="SAM" id="Phobius"/>
    </source>
</evidence>
<keyword evidence="1" id="KW-1133">Transmembrane helix</keyword>
<dbReference type="AlphaFoldDB" id="A0A9D9EVA3"/>